<protein>
    <submittedName>
        <fullName evidence="1">Uncharacterized protein</fullName>
    </submittedName>
</protein>
<evidence type="ECO:0000313" key="1">
    <source>
        <dbReference type="EMBL" id="KAI4376912.1"/>
    </source>
</evidence>
<dbReference type="Proteomes" id="UP001057402">
    <property type="component" value="Chromosome 4"/>
</dbReference>
<evidence type="ECO:0000313" key="2">
    <source>
        <dbReference type="Proteomes" id="UP001057402"/>
    </source>
</evidence>
<proteinExistence type="predicted"/>
<reference evidence="2" key="1">
    <citation type="journal article" date="2023" name="Front. Plant Sci.">
        <title>Chromosomal-level genome assembly of Melastoma candidum provides insights into trichome evolution.</title>
        <authorList>
            <person name="Zhong Y."/>
            <person name="Wu W."/>
            <person name="Sun C."/>
            <person name="Zou P."/>
            <person name="Liu Y."/>
            <person name="Dai S."/>
            <person name="Zhou R."/>
        </authorList>
    </citation>
    <scope>NUCLEOTIDE SEQUENCE [LARGE SCALE GENOMIC DNA]</scope>
</reference>
<accession>A0ACB9RLT9</accession>
<gene>
    <name evidence="1" type="ORF">MLD38_014617</name>
</gene>
<keyword evidence="2" id="KW-1185">Reference proteome</keyword>
<sequence length="66" mass="7577">MKRRGEKKAYLTDLEVRVKGLEKKNSELEERLTTLQNENRMLRQILKNTTAGRRGNASGFNSDGPQ</sequence>
<name>A0ACB9RLT9_9MYRT</name>
<comment type="caution">
    <text evidence="1">The sequence shown here is derived from an EMBL/GenBank/DDBJ whole genome shotgun (WGS) entry which is preliminary data.</text>
</comment>
<organism evidence="1 2">
    <name type="scientific">Melastoma candidum</name>
    <dbReference type="NCBI Taxonomy" id="119954"/>
    <lineage>
        <taxon>Eukaryota</taxon>
        <taxon>Viridiplantae</taxon>
        <taxon>Streptophyta</taxon>
        <taxon>Embryophyta</taxon>
        <taxon>Tracheophyta</taxon>
        <taxon>Spermatophyta</taxon>
        <taxon>Magnoliopsida</taxon>
        <taxon>eudicotyledons</taxon>
        <taxon>Gunneridae</taxon>
        <taxon>Pentapetalae</taxon>
        <taxon>rosids</taxon>
        <taxon>malvids</taxon>
        <taxon>Myrtales</taxon>
        <taxon>Melastomataceae</taxon>
        <taxon>Melastomatoideae</taxon>
        <taxon>Melastomateae</taxon>
        <taxon>Melastoma</taxon>
    </lineage>
</organism>
<dbReference type="EMBL" id="CM042883">
    <property type="protein sequence ID" value="KAI4376912.1"/>
    <property type="molecule type" value="Genomic_DNA"/>
</dbReference>